<feature type="region of interest" description="Disordered" evidence="1">
    <location>
        <begin position="166"/>
        <end position="256"/>
    </location>
</feature>
<dbReference type="PROSITE" id="PS51257">
    <property type="entry name" value="PROKAR_LIPOPROTEIN"/>
    <property type="match status" value="1"/>
</dbReference>
<evidence type="ECO:0008006" key="6">
    <source>
        <dbReference type="Google" id="ProtNLM"/>
    </source>
</evidence>
<feature type="region of interest" description="Disordered" evidence="1">
    <location>
        <begin position="278"/>
        <end position="308"/>
    </location>
</feature>
<evidence type="ECO:0000313" key="5">
    <source>
        <dbReference type="EMBL" id="CEL71245.1"/>
    </source>
</evidence>
<feature type="chain" id="PRO_5010831117" description="Toxoplasma gondii family A protein" evidence="3">
    <location>
        <begin position="25"/>
        <end position="356"/>
    </location>
</feature>
<proteinExistence type="predicted"/>
<feature type="compositionally biased region" description="Low complexity" evidence="1">
    <location>
        <begin position="166"/>
        <end position="183"/>
    </location>
</feature>
<organism>
    <name type="scientific">Neospora caninum (strain Liverpool)</name>
    <dbReference type="NCBI Taxonomy" id="572307"/>
    <lineage>
        <taxon>Eukaryota</taxon>
        <taxon>Sar</taxon>
        <taxon>Alveolata</taxon>
        <taxon>Apicomplexa</taxon>
        <taxon>Conoidasida</taxon>
        <taxon>Coccidia</taxon>
        <taxon>Eucoccidiorida</taxon>
        <taxon>Eimeriorina</taxon>
        <taxon>Sarcocystidae</taxon>
        <taxon>Neospora</taxon>
    </lineage>
</organism>
<keyword evidence="2" id="KW-0812">Transmembrane</keyword>
<dbReference type="EMBL" id="LN714488">
    <property type="protein sequence ID" value="CEL71245.1"/>
    <property type="molecule type" value="Genomic_DNA"/>
</dbReference>
<reference evidence="5" key="3">
    <citation type="journal article" date="2015" name="PLoS ONE">
        <title>Comprehensive Evaluation of Toxoplasma gondii VEG and Neospora caninum LIV Genomes with Tachyzoite Stage Transcriptome and Proteome Defines Novel Transcript Features.</title>
        <authorList>
            <person name="Ramaprasad A."/>
            <person name="Mourier T."/>
            <person name="Naeem R."/>
            <person name="Malas T.B."/>
            <person name="Moussa E."/>
            <person name="Panigrahi A."/>
            <person name="Vermont S.J."/>
            <person name="Otto T.D."/>
            <person name="Wastling J."/>
            <person name="Pain A."/>
        </authorList>
    </citation>
    <scope>NUCLEOTIDE SEQUENCE</scope>
    <source>
        <strain evidence="5">Liverpool</strain>
    </source>
</reference>
<reference evidence="4" key="2">
    <citation type="submission" date="2011-03" db="EMBL/GenBank/DDBJ databases">
        <authorList>
            <person name="Aslett M."/>
        </authorList>
    </citation>
    <scope>NUCLEOTIDE SEQUENCE</scope>
    <source>
        <strain evidence="4">Liverpool</strain>
    </source>
</reference>
<name>F0JAX9_NEOCL</name>
<evidence type="ECO:0000256" key="2">
    <source>
        <dbReference type="SAM" id="Phobius"/>
    </source>
</evidence>
<feature type="signal peptide" evidence="3">
    <location>
        <begin position="1"/>
        <end position="24"/>
    </location>
</feature>
<protein>
    <recommendedName>
        <fullName evidence="6">Toxoplasma gondii family A protein</fullName>
    </recommendedName>
</protein>
<accession>F0JAX9</accession>
<keyword evidence="3" id="KW-0732">Signal</keyword>
<evidence type="ECO:0000313" key="4">
    <source>
        <dbReference type="EMBL" id="CCA30032.1"/>
    </source>
</evidence>
<feature type="transmembrane region" description="Helical" evidence="2">
    <location>
        <begin position="332"/>
        <end position="355"/>
    </location>
</feature>
<reference evidence="4" key="1">
    <citation type="submission" date="2011-03" db="EMBL/GenBank/DDBJ databases">
        <title>Comparative genomics and transcriptomics of Neospora caninum and Toxoplasma gondii.</title>
        <authorList>
            <person name="Reid A.J."/>
            <person name="Sohal A."/>
            <person name="Harris D."/>
            <person name="Quail M."/>
            <person name="Sanders M."/>
            <person name="Berriman M."/>
            <person name="Wastling J.M."/>
            <person name="Pain A."/>
        </authorList>
    </citation>
    <scope>NUCLEOTIDE SEQUENCE</scope>
    <source>
        <strain evidence="4">Liverpool</strain>
    </source>
</reference>
<dbReference type="EMBL" id="CADU01000283">
    <property type="protein sequence ID" value="CCA30032.1"/>
    <property type="molecule type" value="Genomic_DNA"/>
</dbReference>
<keyword evidence="2" id="KW-1133">Transmembrane helix</keyword>
<evidence type="ECO:0000256" key="3">
    <source>
        <dbReference type="SAM" id="SignalP"/>
    </source>
</evidence>
<gene>
    <name evidence="5" type="ORF">BN1204_069060</name>
    <name evidence="4" type="ORF">NCLIV_069060</name>
</gene>
<evidence type="ECO:0000256" key="1">
    <source>
        <dbReference type="SAM" id="MobiDB-lite"/>
    </source>
</evidence>
<dbReference type="AlphaFoldDB" id="F0JAX9"/>
<dbReference type="VEuPathDB" id="ToxoDB:NCLIV_069060"/>
<sequence>MERQIFRAACLILLTSTVLSCVASETSEQNPAANFTTTIPKEGLERDVEQVFYLGPSSTLQVIDETGKAKYLPEPSQSDDEASSGPYTAAYLFENGACDFTQTVDFKDAFQGYTKPPWVADEKGSGASGESSSGGPVRYTFTNPSAEYLGGGSSFCVRFKTVLAAGSESQTSSSTTRTAGTSGEQKPGDSVSPEENGIESPGPGPQPEGSPSEDNSGADGVLNGSQPGPDGAEGNDKAERPPSPPNDSSFSSSDGNIQETLPELQVGDANHKVEGTLPTAPDNVGPTHSGMVGDDLQHRGVSPQSGSRLRRLSETPLMKDAFLTIVVHSGTWGFAGGMGALSIFIFSVAAALLLIA</sequence>
<keyword evidence="2" id="KW-0472">Membrane</keyword>
<feature type="region of interest" description="Disordered" evidence="1">
    <location>
        <begin position="116"/>
        <end position="138"/>
    </location>
</feature>